<gene>
    <name evidence="1" type="ORF">TAV2_LOCUS6357</name>
</gene>
<proteinExistence type="predicted"/>
<sequence length="110" mass="12675">MWRFSTRPVTRTGTRGFGFCTSTCLSLPLPSFSCRASSQNLIFPYDDMDKLIRKDREPPANISRTFEVCGMDPDSENGQHRARRQLEDQAYVSGKKLGWQDIATYKLQYE</sequence>
<evidence type="ECO:0000313" key="1">
    <source>
        <dbReference type="EMBL" id="CAH2047439.1"/>
    </source>
</evidence>
<reference evidence="1 2" key="1">
    <citation type="submission" date="2022-03" db="EMBL/GenBank/DDBJ databases">
        <authorList>
            <person name="Nunn A."/>
            <person name="Chopra R."/>
            <person name="Nunn A."/>
            <person name="Contreras Garrido A."/>
        </authorList>
    </citation>
    <scope>NUCLEOTIDE SEQUENCE [LARGE SCALE GENOMIC DNA]</scope>
</reference>
<organism evidence="1 2">
    <name type="scientific">Thlaspi arvense</name>
    <name type="common">Field penny-cress</name>
    <dbReference type="NCBI Taxonomy" id="13288"/>
    <lineage>
        <taxon>Eukaryota</taxon>
        <taxon>Viridiplantae</taxon>
        <taxon>Streptophyta</taxon>
        <taxon>Embryophyta</taxon>
        <taxon>Tracheophyta</taxon>
        <taxon>Spermatophyta</taxon>
        <taxon>Magnoliopsida</taxon>
        <taxon>eudicotyledons</taxon>
        <taxon>Gunneridae</taxon>
        <taxon>Pentapetalae</taxon>
        <taxon>rosids</taxon>
        <taxon>malvids</taxon>
        <taxon>Brassicales</taxon>
        <taxon>Brassicaceae</taxon>
        <taxon>Thlaspideae</taxon>
        <taxon>Thlaspi</taxon>
    </lineage>
</organism>
<dbReference type="Proteomes" id="UP000836841">
    <property type="component" value="Chromosome 2"/>
</dbReference>
<dbReference type="AlphaFoldDB" id="A0AAU9RUU0"/>
<evidence type="ECO:0000313" key="2">
    <source>
        <dbReference type="Proteomes" id="UP000836841"/>
    </source>
</evidence>
<protein>
    <submittedName>
        <fullName evidence="1">Uncharacterized protein</fullName>
    </submittedName>
</protein>
<keyword evidence="2" id="KW-1185">Reference proteome</keyword>
<name>A0AAU9RUU0_THLAR</name>
<dbReference type="EMBL" id="OU466858">
    <property type="protein sequence ID" value="CAH2047439.1"/>
    <property type="molecule type" value="Genomic_DNA"/>
</dbReference>
<accession>A0AAU9RUU0</accession>